<evidence type="ECO:0000313" key="6">
    <source>
        <dbReference type="Proteomes" id="UP000664382"/>
    </source>
</evidence>
<dbReference type="PANTHER" id="PTHR10695">
    <property type="entry name" value="DEPHOSPHO-COA KINASE-RELATED"/>
    <property type="match status" value="1"/>
</dbReference>
<dbReference type="PANTHER" id="PTHR10695:SF46">
    <property type="entry name" value="BIFUNCTIONAL COENZYME A SYNTHASE-RELATED"/>
    <property type="match status" value="1"/>
</dbReference>
<organism evidence="5 6">
    <name type="scientific">Leucobacter weissii</name>
    <dbReference type="NCBI Taxonomy" id="1983706"/>
    <lineage>
        <taxon>Bacteria</taxon>
        <taxon>Bacillati</taxon>
        <taxon>Actinomycetota</taxon>
        <taxon>Actinomycetes</taxon>
        <taxon>Micrococcales</taxon>
        <taxon>Microbacteriaceae</taxon>
        <taxon>Leucobacter</taxon>
    </lineage>
</organism>
<accession>A0A939MJ71</accession>
<dbReference type="CDD" id="cd02022">
    <property type="entry name" value="DPCK"/>
    <property type="match status" value="1"/>
</dbReference>
<dbReference type="GO" id="GO:0005737">
    <property type="term" value="C:cytoplasm"/>
    <property type="evidence" value="ECO:0007669"/>
    <property type="project" value="UniProtKB-SubCell"/>
</dbReference>
<keyword evidence="3" id="KW-0963">Cytoplasm</keyword>
<comment type="subcellular location">
    <subcellularLocation>
        <location evidence="3">Cytoplasm</location>
    </subcellularLocation>
</comment>
<sequence>MKLVALSGGIASGKSTIAARLAELGAAHIDADGLAREVVEPGTPALARLRERFGEEVIRSEGSLDRAALARRVFGDPGALAELNGIVHPAVRALAARRIAEIGTARPDAIVIYDVPLLVEGRVDQDWDLIVIAEAPDDLRLRRLVELRGLPEDEARKRIASQASNEERRAVADVVIDTGGSLEQTLDQVDALWERLSV</sequence>
<dbReference type="GO" id="GO:0005524">
    <property type="term" value="F:ATP binding"/>
    <property type="evidence" value="ECO:0007669"/>
    <property type="project" value="UniProtKB-UniRule"/>
</dbReference>
<evidence type="ECO:0000256" key="1">
    <source>
        <dbReference type="ARBA" id="ARBA00022741"/>
    </source>
</evidence>
<name>A0A939MJ71_9MICO</name>
<dbReference type="HAMAP" id="MF_00376">
    <property type="entry name" value="Dephospho_CoA_kinase"/>
    <property type="match status" value="1"/>
</dbReference>
<feature type="binding site" evidence="3">
    <location>
        <begin position="11"/>
        <end position="16"/>
    </location>
    <ligand>
        <name>ATP</name>
        <dbReference type="ChEBI" id="CHEBI:30616"/>
    </ligand>
</feature>
<dbReference type="EMBL" id="JAGDYM010000009">
    <property type="protein sequence ID" value="MBO1901934.1"/>
    <property type="molecule type" value="Genomic_DNA"/>
</dbReference>
<dbReference type="Proteomes" id="UP000664382">
    <property type="component" value="Unassembled WGS sequence"/>
</dbReference>
<reference evidence="5" key="1">
    <citation type="submission" date="2021-03" db="EMBL/GenBank/DDBJ databases">
        <title>Leucobacter chromiisoli sp. nov., isolated from chromium-containing soil of chemical plant.</title>
        <authorList>
            <person name="Xu Z."/>
        </authorList>
    </citation>
    <scope>NUCLEOTIDE SEQUENCE</scope>
    <source>
        <strain evidence="5">S27</strain>
    </source>
</reference>
<keyword evidence="2 3" id="KW-0067">ATP-binding</keyword>
<keyword evidence="3 5" id="KW-0418">Kinase</keyword>
<comment type="function">
    <text evidence="3">Catalyzes the phosphorylation of the 3'-hydroxyl group of dephosphocoenzyme A to form coenzyme A.</text>
</comment>
<dbReference type="RefSeq" id="WP_208097695.1">
    <property type="nucleotide sequence ID" value="NZ_JAGDYM010000009.1"/>
</dbReference>
<evidence type="ECO:0000256" key="2">
    <source>
        <dbReference type="ARBA" id="ARBA00022840"/>
    </source>
</evidence>
<keyword evidence="3" id="KW-0173">Coenzyme A biosynthesis</keyword>
<proteinExistence type="inferred from homology"/>
<dbReference type="AlphaFoldDB" id="A0A939MJ71"/>
<dbReference type="Gene3D" id="3.40.50.300">
    <property type="entry name" value="P-loop containing nucleotide triphosphate hydrolases"/>
    <property type="match status" value="1"/>
</dbReference>
<keyword evidence="1 3" id="KW-0547">Nucleotide-binding</keyword>
<dbReference type="GO" id="GO:0004140">
    <property type="term" value="F:dephospho-CoA kinase activity"/>
    <property type="evidence" value="ECO:0007669"/>
    <property type="project" value="UniProtKB-UniRule"/>
</dbReference>
<dbReference type="NCBIfam" id="TIGR00152">
    <property type="entry name" value="dephospho-CoA kinase"/>
    <property type="match status" value="1"/>
</dbReference>
<dbReference type="EC" id="2.7.1.24" evidence="3 4"/>
<comment type="catalytic activity">
    <reaction evidence="3">
        <text>3'-dephospho-CoA + ATP = ADP + CoA + H(+)</text>
        <dbReference type="Rhea" id="RHEA:18245"/>
        <dbReference type="ChEBI" id="CHEBI:15378"/>
        <dbReference type="ChEBI" id="CHEBI:30616"/>
        <dbReference type="ChEBI" id="CHEBI:57287"/>
        <dbReference type="ChEBI" id="CHEBI:57328"/>
        <dbReference type="ChEBI" id="CHEBI:456216"/>
        <dbReference type="EC" id="2.7.1.24"/>
    </reaction>
</comment>
<protein>
    <recommendedName>
        <fullName evidence="3 4">Dephospho-CoA kinase</fullName>
        <ecNumber evidence="3 4">2.7.1.24</ecNumber>
    </recommendedName>
    <alternativeName>
        <fullName evidence="3">Dephosphocoenzyme A kinase</fullName>
    </alternativeName>
</protein>
<dbReference type="InterPro" id="IPR001977">
    <property type="entry name" value="Depp_CoAkinase"/>
</dbReference>
<evidence type="ECO:0000256" key="3">
    <source>
        <dbReference type="HAMAP-Rule" id="MF_00376"/>
    </source>
</evidence>
<keyword evidence="6" id="KW-1185">Reference proteome</keyword>
<gene>
    <name evidence="3" type="primary">coaE</name>
    <name evidence="5" type="ORF">J4H92_08230</name>
</gene>
<evidence type="ECO:0000256" key="4">
    <source>
        <dbReference type="NCBIfam" id="TIGR00152"/>
    </source>
</evidence>
<dbReference type="NCBIfam" id="NF002879">
    <property type="entry name" value="PRK03333.1"/>
    <property type="match status" value="1"/>
</dbReference>
<keyword evidence="3 5" id="KW-0808">Transferase</keyword>
<comment type="similarity">
    <text evidence="3">Belongs to the CoaE family.</text>
</comment>
<dbReference type="Pfam" id="PF01121">
    <property type="entry name" value="CoaE"/>
    <property type="match status" value="1"/>
</dbReference>
<comment type="caution">
    <text evidence="5">The sequence shown here is derived from an EMBL/GenBank/DDBJ whole genome shotgun (WGS) entry which is preliminary data.</text>
</comment>
<comment type="pathway">
    <text evidence="3">Cofactor biosynthesis; coenzyme A biosynthesis; CoA from (R)-pantothenate: step 5/5.</text>
</comment>
<evidence type="ECO:0000313" key="5">
    <source>
        <dbReference type="EMBL" id="MBO1901934.1"/>
    </source>
</evidence>
<dbReference type="GO" id="GO:0015937">
    <property type="term" value="P:coenzyme A biosynthetic process"/>
    <property type="evidence" value="ECO:0007669"/>
    <property type="project" value="UniProtKB-UniRule"/>
</dbReference>
<dbReference type="InterPro" id="IPR027417">
    <property type="entry name" value="P-loop_NTPase"/>
</dbReference>
<dbReference type="PROSITE" id="PS51219">
    <property type="entry name" value="DPCK"/>
    <property type="match status" value="1"/>
</dbReference>
<dbReference type="SUPFAM" id="SSF52540">
    <property type="entry name" value="P-loop containing nucleoside triphosphate hydrolases"/>
    <property type="match status" value="1"/>
</dbReference>